<dbReference type="GO" id="GO:0005829">
    <property type="term" value="C:cytosol"/>
    <property type="evidence" value="ECO:0007669"/>
    <property type="project" value="TreeGrafter"/>
</dbReference>
<dbReference type="InterPro" id="IPR029071">
    <property type="entry name" value="Ubiquitin-like_domsf"/>
</dbReference>
<dbReference type="GO" id="GO:0043130">
    <property type="term" value="F:ubiquitin binding"/>
    <property type="evidence" value="ECO:0007669"/>
    <property type="project" value="TreeGrafter"/>
</dbReference>
<dbReference type="InterPro" id="IPR000626">
    <property type="entry name" value="Ubiquitin-like_dom"/>
</dbReference>
<dbReference type="InParanoid" id="A0A1Q3CFM4"/>
<proteinExistence type="predicted"/>
<dbReference type="EMBL" id="BDDD01001904">
    <property type="protein sequence ID" value="GAV79029.1"/>
    <property type="molecule type" value="Genomic_DNA"/>
</dbReference>
<dbReference type="SUPFAM" id="SSF54236">
    <property type="entry name" value="Ubiquitin-like"/>
    <property type="match status" value="1"/>
</dbReference>
<evidence type="ECO:0000259" key="1">
    <source>
        <dbReference type="PROSITE" id="PS50053"/>
    </source>
</evidence>
<dbReference type="Proteomes" id="UP000187406">
    <property type="component" value="Unassembled WGS sequence"/>
</dbReference>
<dbReference type="GO" id="GO:0043161">
    <property type="term" value="P:proteasome-mediated ubiquitin-dependent protein catabolic process"/>
    <property type="evidence" value="ECO:0007669"/>
    <property type="project" value="TreeGrafter"/>
</dbReference>
<feature type="domain" description="Ubiquitin-like" evidence="1">
    <location>
        <begin position="1"/>
        <end position="76"/>
    </location>
</feature>
<dbReference type="GO" id="GO:0005654">
    <property type="term" value="C:nucleoplasm"/>
    <property type="evidence" value="ECO:0007669"/>
    <property type="project" value="TreeGrafter"/>
</dbReference>
<name>A0A1Q3CFM4_CEPFO</name>
<sequence length="112" mass="12774">MRLLVEILTGTLFYVELGNDATIGDLKREIATQQNVTQDRLILILDKNRSNEIIEDRLNFTNQSIQILDNEDGDSLVDCGVQHESHIYVFFNPLDDGSSHDFAFTWPESFLG</sequence>
<gene>
    <name evidence="2" type="ORF">CFOL_v3_22494</name>
</gene>
<dbReference type="AlphaFoldDB" id="A0A1Q3CFM4"/>
<dbReference type="OrthoDB" id="1916003at2759"/>
<dbReference type="PANTHER" id="PTHR10621:SF61">
    <property type="entry name" value="UBIQUITIN FAMILY PROTEIN"/>
    <property type="match status" value="1"/>
</dbReference>
<dbReference type="CDD" id="cd17039">
    <property type="entry name" value="Ubl_ubiquitin_like"/>
    <property type="match status" value="1"/>
</dbReference>
<dbReference type="Gene3D" id="3.10.20.90">
    <property type="entry name" value="Phosphatidylinositol 3-kinase Catalytic Subunit, Chain A, domain 1"/>
    <property type="match status" value="1"/>
</dbReference>
<reference evidence="3" key="1">
    <citation type="submission" date="2016-04" db="EMBL/GenBank/DDBJ databases">
        <title>Cephalotus genome sequencing.</title>
        <authorList>
            <person name="Fukushima K."/>
            <person name="Hasebe M."/>
            <person name="Fang X."/>
        </authorList>
    </citation>
    <scope>NUCLEOTIDE SEQUENCE [LARGE SCALE GENOMIC DNA]</scope>
    <source>
        <strain evidence="3">cv. St1</strain>
    </source>
</reference>
<dbReference type="PROSITE" id="PS50053">
    <property type="entry name" value="UBIQUITIN_2"/>
    <property type="match status" value="1"/>
</dbReference>
<organism evidence="2 3">
    <name type="scientific">Cephalotus follicularis</name>
    <name type="common">Albany pitcher plant</name>
    <dbReference type="NCBI Taxonomy" id="3775"/>
    <lineage>
        <taxon>Eukaryota</taxon>
        <taxon>Viridiplantae</taxon>
        <taxon>Streptophyta</taxon>
        <taxon>Embryophyta</taxon>
        <taxon>Tracheophyta</taxon>
        <taxon>Spermatophyta</taxon>
        <taxon>Magnoliopsida</taxon>
        <taxon>eudicotyledons</taxon>
        <taxon>Gunneridae</taxon>
        <taxon>Pentapetalae</taxon>
        <taxon>rosids</taxon>
        <taxon>fabids</taxon>
        <taxon>Oxalidales</taxon>
        <taxon>Cephalotaceae</taxon>
        <taxon>Cephalotus</taxon>
    </lineage>
</organism>
<dbReference type="PANTHER" id="PTHR10621">
    <property type="entry name" value="UV EXCISION REPAIR PROTEIN RAD23"/>
    <property type="match status" value="1"/>
</dbReference>
<evidence type="ECO:0000313" key="2">
    <source>
        <dbReference type="EMBL" id="GAV79029.1"/>
    </source>
</evidence>
<dbReference type="GO" id="GO:0031593">
    <property type="term" value="F:polyubiquitin modification-dependent protein binding"/>
    <property type="evidence" value="ECO:0007669"/>
    <property type="project" value="TreeGrafter"/>
</dbReference>
<keyword evidence="3" id="KW-1185">Reference proteome</keyword>
<accession>A0A1Q3CFM4</accession>
<protein>
    <recommendedName>
        <fullName evidence="1">Ubiquitin-like domain-containing protein</fullName>
    </recommendedName>
</protein>
<dbReference type="GO" id="GO:0070628">
    <property type="term" value="F:proteasome binding"/>
    <property type="evidence" value="ECO:0007669"/>
    <property type="project" value="TreeGrafter"/>
</dbReference>
<evidence type="ECO:0000313" key="3">
    <source>
        <dbReference type="Proteomes" id="UP000187406"/>
    </source>
</evidence>
<comment type="caution">
    <text evidence="2">The sequence shown here is derived from an EMBL/GenBank/DDBJ whole genome shotgun (WGS) entry which is preliminary data.</text>
</comment>